<dbReference type="InterPro" id="IPR001487">
    <property type="entry name" value="Bromodomain"/>
</dbReference>
<comment type="caution">
    <text evidence="5">The sequence shown here is derived from an EMBL/GenBank/DDBJ whole genome shotgun (WGS) entry which is preliminary data.</text>
</comment>
<name>A0A9Q0APG4_9PEZI</name>
<dbReference type="PROSITE" id="PS50014">
    <property type="entry name" value="BROMODOMAIN_2"/>
    <property type="match status" value="1"/>
</dbReference>
<proteinExistence type="predicted"/>
<feature type="compositionally biased region" description="Low complexity" evidence="3">
    <location>
        <begin position="235"/>
        <end position="259"/>
    </location>
</feature>
<feature type="compositionally biased region" description="Polar residues" evidence="3">
    <location>
        <begin position="524"/>
        <end position="537"/>
    </location>
</feature>
<keyword evidence="6" id="KW-1185">Reference proteome</keyword>
<feature type="compositionally biased region" description="Acidic residues" evidence="3">
    <location>
        <begin position="939"/>
        <end position="950"/>
    </location>
</feature>
<dbReference type="GO" id="GO:0035267">
    <property type="term" value="C:NuA4 histone acetyltransferase complex"/>
    <property type="evidence" value="ECO:0007669"/>
    <property type="project" value="TreeGrafter"/>
</dbReference>
<feature type="compositionally biased region" description="Polar residues" evidence="3">
    <location>
        <begin position="283"/>
        <end position="292"/>
    </location>
</feature>
<gene>
    <name evidence="5" type="ORF">JX265_006660</name>
</gene>
<sequence>MNNTTAYTPLESLFLFQSLAKHGFATGAFHRISEELNQHPLIREQAAYNAARLSPELLEQLARHLLRDEQAREADAAEKAVNGAGLSPTSRKRKLPSPPLPSIKELQSHGDKLPFLVERLYARYRDDIVRQIREDEKKIDTLQRDIAELEAAEAASKAAPPPQPKLPSTNGTAAVQDGKAVKPARPNGHVSQTPIPVPTPQAQGISKPGVAIAPSPVPAPSLDRKPPQPSPSPVPSTVRPPSEIRQATPGGRPGDAARPPTGPASVLQPPQAAQAYGHPPGSVPSQGPTTDGLQRPDGLSKSQSPAPRPSPQPQQDQGSGPFKWEPPYQPHPSQTTPIPSPRHPYNTPISRPLAHPDQAAARTPQHLQAQQHHQPQPSQAHIGGQPHAIAQPNRTPTPGNTHPPHSVLVPPQNVGQFSPALPLKTPERPGPQQQQPQQHQPYRPPAVPATGPPSTAVPVPSYPSQQPQPHSGQTPVRPPVAAHNLQTPVRGSGPPPAGHRPPLAAPGQTAHHLPPVHKQAVASLPSTPVSQQLSARPQVQPKPGQAPSAGPAEQPQRPMSQASRPLVTNLPPIHPSSQPQTPSATSVSSHVIRGHGTKWTSTPTPATPRQELTGYFDAQSPAFEPLSPPIRPAQLQKTSPQQSGKKESRRNVQKIDTSSPHPPSKLSQSAQKAASRSSHLKETIEDSDGGRKIKAEEATPKPFEDAGDTTADESVQGKRTGAAAKGTKRKRHESPVNRAPPAPPTHVLWTRSFHKVSAQALEQVTSHRHANMFAHPIKARDAPGYPEIILQPQDLKRIRAAINQGQRAAQAAEKNLPDSDPNAMNVWLPISVDLIPPKGIINIAQLERELVHMFANSIMYNQDPDRGVGPSFVQSSEDDNEDAIGYEVDENGIVKETRNMFMEVEKLMSDLRSEIERNAAPPAGGPSRSMSVAAGDMSTVEDDAADEQPGDADAPSVAKRRRVRG</sequence>
<feature type="region of interest" description="Disordered" evidence="3">
    <location>
        <begin position="73"/>
        <end position="106"/>
    </location>
</feature>
<feature type="region of interest" description="Disordered" evidence="3">
    <location>
        <begin position="151"/>
        <end position="744"/>
    </location>
</feature>
<dbReference type="PANTHER" id="PTHR15398">
    <property type="entry name" value="BROMODOMAIN-CONTAINING PROTEIN 8"/>
    <property type="match status" value="1"/>
</dbReference>
<evidence type="ECO:0000256" key="1">
    <source>
        <dbReference type="ARBA" id="ARBA00023117"/>
    </source>
</evidence>
<feature type="compositionally biased region" description="Polar residues" evidence="3">
    <location>
        <begin position="189"/>
        <end position="204"/>
    </location>
</feature>
<feature type="compositionally biased region" description="Low complexity" evidence="3">
    <location>
        <begin position="430"/>
        <end position="441"/>
    </location>
</feature>
<evidence type="ECO:0000256" key="3">
    <source>
        <dbReference type="SAM" id="MobiDB-lite"/>
    </source>
</evidence>
<evidence type="ECO:0000256" key="2">
    <source>
        <dbReference type="PROSITE-ProRule" id="PRU00035"/>
    </source>
</evidence>
<feature type="compositionally biased region" description="Basic and acidic residues" evidence="3">
    <location>
        <begin position="679"/>
        <end position="704"/>
    </location>
</feature>
<protein>
    <recommendedName>
        <fullName evidence="4">Bromo domain-containing protein</fullName>
    </recommendedName>
</protein>
<dbReference type="Gene3D" id="1.20.920.10">
    <property type="entry name" value="Bromodomain-like"/>
    <property type="match status" value="1"/>
</dbReference>
<reference evidence="5" key="1">
    <citation type="submission" date="2021-03" db="EMBL/GenBank/DDBJ databases">
        <title>Revisited historic fungal species revealed as producer of novel bioactive compounds through whole genome sequencing and comparative genomics.</title>
        <authorList>
            <person name="Vignolle G.A."/>
            <person name="Hochenegger N."/>
            <person name="Mach R.L."/>
            <person name="Mach-Aigner A.R."/>
            <person name="Javad Rahimi M."/>
            <person name="Salim K.A."/>
            <person name="Chan C.M."/>
            <person name="Lim L.B.L."/>
            <person name="Cai F."/>
            <person name="Druzhinina I.S."/>
            <person name="U'Ren J.M."/>
            <person name="Derntl C."/>
        </authorList>
    </citation>
    <scope>NUCLEOTIDE SEQUENCE</scope>
    <source>
        <strain evidence="5">TUCIM 5799</strain>
    </source>
</reference>
<feature type="compositionally biased region" description="Low complexity" evidence="3">
    <location>
        <begin position="664"/>
        <end position="677"/>
    </location>
</feature>
<feature type="region of interest" description="Disordered" evidence="3">
    <location>
        <begin position="913"/>
        <end position="965"/>
    </location>
</feature>
<organism evidence="5 6">
    <name type="scientific">Neoarthrinium moseri</name>
    <dbReference type="NCBI Taxonomy" id="1658444"/>
    <lineage>
        <taxon>Eukaryota</taxon>
        <taxon>Fungi</taxon>
        <taxon>Dikarya</taxon>
        <taxon>Ascomycota</taxon>
        <taxon>Pezizomycotina</taxon>
        <taxon>Sordariomycetes</taxon>
        <taxon>Xylariomycetidae</taxon>
        <taxon>Amphisphaeriales</taxon>
        <taxon>Apiosporaceae</taxon>
        <taxon>Neoarthrinium</taxon>
    </lineage>
</organism>
<dbReference type="Proteomes" id="UP000829685">
    <property type="component" value="Unassembled WGS sequence"/>
</dbReference>
<dbReference type="AlphaFoldDB" id="A0A9Q0APG4"/>
<dbReference type="PANTHER" id="PTHR15398:SF4">
    <property type="entry name" value="BROMODOMAIN-CONTAINING PROTEIN 8 ISOFORM X1"/>
    <property type="match status" value="1"/>
</dbReference>
<dbReference type="SUPFAM" id="SSF47370">
    <property type="entry name" value="Bromodomain"/>
    <property type="match status" value="1"/>
</dbReference>
<feature type="domain" description="Bromo" evidence="4">
    <location>
        <begin position="765"/>
        <end position="868"/>
    </location>
</feature>
<feature type="compositionally biased region" description="Low complexity" evidence="3">
    <location>
        <begin position="458"/>
        <end position="475"/>
    </location>
</feature>
<feature type="compositionally biased region" description="Pro residues" evidence="3">
    <location>
        <begin position="442"/>
        <end position="451"/>
    </location>
</feature>
<dbReference type="Pfam" id="PF00439">
    <property type="entry name" value="Bromodomain"/>
    <property type="match status" value="1"/>
</dbReference>
<evidence type="ECO:0000313" key="6">
    <source>
        <dbReference type="Proteomes" id="UP000829685"/>
    </source>
</evidence>
<dbReference type="EMBL" id="JAFIMR010000015">
    <property type="protein sequence ID" value="KAI1869570.1"/>
    <property type="molecule type" value="Genomic_DNA"/>
</dbReference>
<feature type="compositionally biased region" description="Low complexity" evidence="3">
    <location>
        <begin position="575"/>
        <end position="589"/>
    </location>
</feature>
<evidence type="ECO:0000259" key="4">
    <source>
        <dbReference type="PROSITE" id="PS50014"/>
    </source>
</evidence>
<dbReference type="GO" id="GO:0006325">
    <property type="term" value="P:chromatin organization"/>
    <property type="evidence" value="ECO:0007669"/>
    <property type="project" value="UniProtKB-ARBA"/>
</dbReference>
<dbReference type="InterPro" id="IPR036427">
    <property type="entry name" value="Bromodomain-like_sf"/>
</dbReference>
<feature type="compositionally biased region" description="Low complexity" evidence="3">
    <location>
        <begin position="364"/>
        <end position="381"/>
    </location>
</feature>
<keyword evidence="1 2" id="KW-0103">Bromodomain</keyword>
<evidence type="ECO:0000313" key="5">
    <source>
        <dbReference type="EMBL" id="KAI1869570.1"/>
    </source>
</evidence>
<accession>A0A9Q0APG4</accession>